<protein>
    <submittedName>
        <fullName evidence="2">Uncharacterized protein</fullName>
    </submittedName>
</protein>
<evidence type="ECO:0000313" key="3">
    <source>
        <dbReference type="Proteomes" id="UP001627408"/>
    </source>
</evidence>
<gene>
    <name evidence="2" type="ORF">ACERZ8_09915</name>
</gene>
<sequence length="154" mass="17277">MIFGLQKSPKDEEPTQAKLNNDERPANAFEASWPFNADSPQVDGVARDDKLLSTMLVDVTGLGWDEIARYLDAVRDSAKAKNMVPIFIVDLVEYRGLIAEGLAYDTLPNVAANAPFARDLDWPSYLAYRRRLLREKWRPSAIINLGPNAGWDVL</sequence>
<dbReference type="Proteomes" id="UP001627408">
    <property type="component" value="Unassembled WGS sequence"/>
</dbReference>
<comment type="caution">
    <text evidence="2">The sequence shown here is derived from an EMBL/GenBank/DDBJ whole genome shotgun (WGS) entry which is preliminary data.</text>
</comment>
<reference evidence="2 3" key="1">
    <citation type="submission" date="2024-08" db="EMBL/GenBank/DDBJ databases">
        <title>Tateyamaria sp. nov., isolated from marine algae.</title>
        <authorList>
            <person name="Choi B.J."/>
            <person name="Kim J.M."/>
            <person name="Lee J.K."/>
            <person name="Choi D.G."/>
            <person name="Bayburt H."/>
            <person name="Baek J.H."/>
            <person name="Han D.M."/>
            <person name="Jeon C.O."/>
        </authorList>
    </citation>
    <scope>NUCLEOTIDE SEQUENCE [LARGE SCALE GENOMIC DNA]</scope>
    <source>
        <strain evidence="2 3">KMU-156</strain>
    </source>
</reference>
<feature type="compositionally biased region" description="Basic and acidic residues" evidence="1">
    <location>
        <begin position="8"/>
        <end position="23"/>
    </location>
</feature>
<dbReference type="EMBL" id="JBHDIY010000002">
    <property type="protein sequence ID" value="MFL4470171.1"/>
    <property type="molecule type" value="Genomic_DNA"/>
</dbReference>
<evidence type="ECO:0000256" key="1">
    <source>
        <dbReference type="SAM" id="MobiDB-lite"/>
    </source>
</evidence>
<accession>A0ABW8UW47</accession>
<proteinExistence type="predicted"/>
<evidence type="ECO:0000313" key="2">
    <source>
        <dbReference type="EMBL" id="MFL4470171.1"/>
    </source>
</evidence>
<name>A0ABW8UW47_9RHOB</name>
<organism evidence="2 3">
    <name type="scientific">Tateyamaria armeniaca</name>
    <dbReference type="NCBI Taxonomy" id="2518930"/>
    <lineage>
        <taxon>Bacteria</taxon>
        <taxon>Pseudomonadati</taxon>
        <taxon>Pseudomonadota</taxon>
        <taxon>Alphaproteobacteria</taxon>
        <taxon>Rhodobacterales</taxon>
        <taxon>Roseobacteraceae</taxon>
        <taxon>Tateyamaria</taxon>
    </lineage>
</organism>
<keyword evidence="3" id="KW-1185">Reference proteome</keyword>
<dbReference type="RefSeq" id="WP_407592041.1">
    <property type="nucleotide sequence ID" value="NZ_JBHDIY010000002.1"/>
</dbReference>
<feature type="region of interest" description="Disordered" evidence="1">
    <location>
        <begin position="1"/>
        <end position="23"/>
    </location>
</feature>